<dbReference type="Proteomes" id="UP001153620">
    <property type="component" value="Chromosome 1"/>
</dbReference>
<dbReference type="SMART" id="SM00516">
    <property type="entry name" value="SEC14"/>
    <property type="match status" value="1"/>
</dbReference>
<reference evidence="2" key="2">
    <citation type="submission" date="2022-10" db="EMBL/GenBank/DDBJ databases">
        <authorList>
            <consortium name="ENA_rothamsted_submissions"/>
            <consortium name="culmorum"/>
            <person name="King R."/>
        </authorList>
    </citation>
    <scope>NUCLEOTIDE SEQUENCE</scope>
</reference>
<proteinExistence type="predicted"/>
<dbReference type="Gene3D" id="1.10.8.20">
    <property type="entry name" value="N-terminal domain of phosphatidylinositol transfer protein sec14p"/>
    <property type="match status" value="1"/>
</dbReference>
<dbReference type="PANTHER" id="PTHR10174">
    <property type="entry name" value="ALPHA-TOCOPHEROL TRANSFER PROTEIN-RELATED"/>
    <property type="match status" value="1"/>
</dbReference>
<dbReference type="OrthoDB" id="1434354at2759"/>
<sequence length="294" mass="34286">MPEPQINNYTSESVLSDEERQHRIEELRKMIEDYSILNIRTDDIFLKRFLSCCEWNANDAFQRIKKLFKLKFDHPKWFLNKKLNDYDDILKQTAKVMLPGRDKKGRRVYLSRMSTIGHLSLFDMAQLDDLWFEAMLNENDTIENGIVVLVDMSGYSWKMLKWLAPGNVKVASTKAELLPLKQMEVHVVNSSSLMNTAINLVFPLLSQSIKDQVFFHYQNFPSLHEHLGQDVLPACYGGTQEMLSFQDFNNYLYKHEDYLNRSIMYGFTTCPSADGVMKDKKKQKKDSLVIAESI</sequence>
<dbReference type="InterPro" id="IPR036865">
    <property type="entry name" value="CRAL-TRIO_dom_sf"/>
</dbReference>
<dbReference type="SUPFAM" id="SSF46938">
    <property type="entry name" value="CRAL/TRIO N-terminal domain"/>
    <property type="match status" value="1"/>
</dbReference>
<dbReference type="GO" id="GO:0016020">
    <property type="term" value="C:membrane"/>
    <property type="evidence" value="ECO:0007669"/>
    <property type="project" value="TreeGrafter"/>
</dbReference>
<dbReference type="GO" id="GO:1902936">
    <property type="term" value="F:phosphatidylinositol bisphosphate binding"/>
    <property type="evidence" value="ECO:0007669"/>
    <property type="project" value="TreeGrafter"/>
</dbReference>
<dbReference type="SUPFAM" id="SSF52087">
    <property type="entry name" value="CRAL/TRIO domain"/>
    <property type="match status" value="1"/>
</dbReference>
<evidence type="ECO:0000259" key="1">
    <source>
        <dbReference type="PROSITE" id="PS50191"/>
    </source>
</evidence>
<gene>
    <name evidence="2" type="ORF">CHIRRI_LOCUS1066</name>
</gene>
<reference evidence="2" key="1">
    <citation type="submission" date="2022-01" db="EMBL/GenBank/DDBJ databases">
        <authorList>
            <person name="King R."/>
        </authorList>
    </citation>
    <scope>NUCLEOTIDE SEQUENCE</scope>
</reference>
<dbReference type="AlphaFoldDB" id="A0A9N9WMX4"/>
<dbReference type="InterPro" id="IPR036273">
    <property type="entry name" value="CRAL/TRIO_N_dom_sf"/>
</dbReference>
<dbReference type="CDD" id="cd00170">
    <property type="entry name" value="SEC14"/>
    <property type="match status" value="1"/>
</dbReference>
<dbReference type="PRINTS" id="PR00180">
    <property type="entry name" value="CRETINALDHBP"/>
</dbReference>
<organism evidence="2 3">
    <name type="scientific">Chironomus riparius</name>
    <dbReference type="NCBI Taxonomy" id="315576"/>
    <lineage>
        <taxon>Eukaryota</taxon>
        <taxon>Metazoa</taxon>
        <taxon>Ecdysozoa</taxon>
        <taxon>Arthropoda</taxon>
        <taxon>Hexapoda</taxon>
        <taxon>Insecta</taxon>
        <taxon>Pterygota</taxon>
        <taxon>Neoptera</taxon>
        <taxon>Endopterygota</taxon>
        <taxon>Diptera</taxon>
        <taxon>Nematocera</taxon>
        <taxon>Chironomoidea</taxon>
        <taxon>Chironomidae</taxon>
        <taxon>Chironominae</taxon>
        <taxon>Chironomus</taxon>
    </lineage>
</organism>
<evidence type="ECO:0000313" key="2">
    <source>
        <dbReference type="EMBL" id="CAG9798081.1"/>
    </source>
</evidence>
<keyword evidence="3" id="KW-1185">Reference proteome</keyword>
<accession>A0A9N9WMX4</accession>
<feature type="domain" description="CRAL-TRIO" evidence="1">
    <location>
        <begin position="86"/>
        <end position="244"/>
    </location>
</feature>
<dbReference type="InterPro" id="IPR001251">
    <property type="entry name" value="CRAL-TRIO_dom"/>
</dbReference>
<protein>
    <recommendedName>
        <fullName evidence="1">CRAL-TRIO domain-containing protein</fullName>
    </recommendedName>
</protein>
<dbReference type="PROSITE" id="PS50191">
    <property type="entry name" value="CRAL_TRIO"/>
    <property type="match status" value="1"/>
</dbReference>
<evidence type="ECO:0000313" key="3">
    <source>
        <dbReference type="Proteomes" id="UP001153620"/>
    </source>
</evidence>
<dbReference type="Gene3D" id="1.20.5.1200">
    <property type="entry name" value="Alpha-tocopherol transfer"/>
    <property type="match status" value="1"/>
</dbReference>
<dbReference type="Gene3D" id="3.40.525.10">
    <property type="entry name" value="CRAL-TRIO lipid binding domain"/>
    <property type="match status" value="1"/>
</dbReference>
<dbReference type="PANTHER" id="PTHR10174:SF226">
    <property type="entry name" value="CLAVESIN-1-LIKE PROTEIN"/>
    <property type="match status" value="1"/>
</dbReference>
<name>A0A9N9WMX4_9DIPT</name>
<dbReference type="Pfam" id="PF00650">
    <property type="entry name" value="CRAL_TRIO"/>
    <property type="match status" value="1"/>
</dbReference>
<dbReference type="EMBL" id="OU895877">
    <property type="protein sequence ID" value="CAG9798081.1"/>
    <property type="molecule type" value="Genomic_DNA"/>
</dbReference>